<organism evidence="20 21">
    <name type="scientific">Aerophobetes bacterium</name>
    <dbReference type="NCBI Taxonomy" id="2030807"/>
    <lineage>
        <taxon>Bacteria</taxon>
        <taxon>Candidatus Aerophobota</taxon>
    </lineage>
</organism>
<comment type="catalytic activity">
    <reaction evidence="18 19">
        <text>alpha-ribazole 5'-phosphate + adenosylcob(III)inamide-GDP = adenosylcob(III)alamin 5'-phosphate + GMP + H(+)</text>
        <dbReference type="Rhea" id="RHEA:23560"/>
        <dbReference type="ChEBI" id="CHEBI:15378"/>
        <dbReference type="ChEBI" id="CHEBI:57918"/>
        <dbReference type="ChEBI" id="CHEBI:58115"/>
        <dbReference type="ChEBI" id="CHEBI:60487"/>
        <dbReference type="ChEBI" id="CHEBI:60493"/>
        <dbReference type="EC" id="2.7.8.26"/>
    </reaction>
</comment>
<comment type="catalytic activity">
    <reaction evidence="17 19">
        <text>alpha-ribazole + adenosylcob(III)inamide-GDP = adenosylcob(III)alamin + GMP + H(+)</text>
        <dbReference type="Rhea" id="RHEA:16049"/>
        <dbReference type="ChEBI" id="CHEBI:10329"/>
        <dbReference type="ChEBI" id="CHEBI:15378"/>
        <dbReference type="ChEBI" id="CHEBI:18408"/>
        <dbReference type="ChEBI" id="CHEBI:58115"/>
        <dbReference type="ChEBI" id="CHEBI:60487"/>
        <dbReference type="EC" id="2.7.8.26"/>
    </reaction>
</comment>
<evidence type="ECO:0000313" key="21">
    <source>
        <dbReference type="Proteomes" id="UP000280417"/>
    </source>
</evidence>
<dbReference type="GO" id="GO:0051073">
    <property type="term" value="F:adenosylcobinamide-GDP ribazoletransferase activity"/>
    <property type="evidence" value="ECO:0007669"/>
    <property type="project" value="UniProtKB-UniRule"/>
</dbReference>
<evidence type="ECO:0000256" key="8">
    <source>
        <dbReference type="ARBA" id="ARBA00022573"/>
    </source>
</evidence>
<accession>A0A662DFG6</accession>
<evidence type="ECO:0000256" key="17">
    <source>
        <dbReference type="ARBA" id="ARBA00048623"/>
    </source>
</evidence>
<feature type="transmembrane region" description="Helical" evidence="19">
    <location>
        <begin position="128"/>
        <end position="148"/>
    </location>
</feature>
<evidence type="ECO:0000256" key="14">
    <source>
        <dbReference type="ARBA" id="ARBA00025228"/>
    </source>
</evidence>
<feature type="transmembrane region" description="Helical" evidence="19">
    <location>
        <begin position="85"/>
        <end position="107"/>
    </location>
</feature>
<reference evidence="20 21" key="1">
    <citation type="submission" date="2018-06" db="EMBL/GenBank/DDBJ databases">
        <title>Extensive metabolic versatility and redundancy in microbially diverse, dynamic hydrothermal sediments.</title>
        <authorList>
            <person name="Dombrowski N."/>
            <person name="Teske A."/>
            <person name="Baker B.J."/>
        </authorList>
    </citation>
    <scope>NUCLEOTIDE SEQUENCE [LARGE SCALE GENOMIC DNA]</scope>
    <source>
        <strain evidence="20">B3_G15</strain>
    </source>
</reference>
<evidence type="ECO:0000256" key="15">
    <source>
        <dbReference type="ARBA" id="ARBA00032605"/>
    </source>
</evidence>
<dbReference type="GO" id="GO:0005886">
    <property type="term" value="C:plasma membrane"/>
    <property type="evidence" value="ECO:0007669"/>
    <property type="project" value="UniProtKB-SubCell"/>
</dbReference>
<evidence type="ECO:0000256" key="2">
    <source>
        <dbReference type="ARBA" id="ARBA00004651"/>
    </source>
</evidence>
<keyword evidence="8 19" id="KW-0169">Cobalamin biosynthesis</keyword>
<name>A0A662DFG6_UNCAE</name>
<feature type="transmembrane region" description="Helical" evidence="19">
    <location>
        <begin position="50"/>
        <end position="73"/>
    </location>
</feature>
<dbReference type="PANTHER" id="PTHR34148">
    <property type="entry name" value="ADENOSYLCOBINAMIDE-GDP RIBAZOLETRANSFERASE"/>
    <property type="match status" value="1"/>
</dbReference>
<sequence>MKKAINSSLREKTALKWPALFRYFLVALQLLTVIPLNLKKELKPEDEDIANSTLFFPLVGLIIGGLLFFIYFIFNNFFSPEITSIFILGGWIYLTGALHLDGLADTIDGLSGGKDKEEMLNIMRDTHIGAKGTAGVVFLMLIKLFLIIKTISYPDLHSLIYAPVVSRWAMVVGAYTIPYVREKGMGKFSLFISYPHIIGATLITIGVGVFLLGLFSLIIFTGVGGFFLIFSFYLKKKIRGFTGDTLGALCEMEEVVALLIASFG</sequence>
<feature type="transmembrane region" description="Helical" evidence="19">
    <location>
        <begin position="217"/>
        <end position="234"/>
    </location>
</feature>
<dbReference type="Pfam" id="PF02654">
    <property type="entry name" value="CobS"/>
    <property type="match status" value="1"/>
</dbReference>
<dbReference type="EMBL" id="QMQA01000130">
    <property type="protein sequence ID" value="RLE12902.1"/>
    <property type="molecule type" value="Genomic_DNA"/>
</dbReference>
<comment type="pathway">
    <text evidence="3 19">Cofactor biosynthesis; adenosylcobalamin biosynthesis; adenosylcobalamin from cob(II)yrinate a,c-diamide: step 7/7.</text>
</comment>
<evidence type="ECO:0000256" key="3">
    <source>
        <dbReference type="ARBA" id="ARBA00004663"/>
    </source>
</evidence>
<evidence type="ECO:0000256" key="1">
    <source>
        <dbReference type="ARBA" id="ARBA00001946"/>
    </source>
</evidence>
<evidence type="ECO:0000256" key="7">
    <source>
        <dbReference type="ARBA" id="ARBA00022475"/>
    </source>
</evidence>
<comment type="function">
    <text evidence="14 19">Joins adenosylcobinamide-GDP and alpha-ribazole to generate adenosylcobalamin (Ado-cobalamin). Also synthesizes adenosylcobalamin 5'-phosphate from adenosylcobinamide-GDP and alpha-ribazole 5'-phosphate.</text>
</comment>
<evidence type="ECO:0000256" key="16">
    <source>
        <dbReference type="ARBA" id="ARBA00032853"/>
    </source>
</evidence>
<dbReference type="Proteomes" id="UP000280417">
    <property type="component" value="Unassembled WGS sequence"/>
</dbReference>
<evidence type="ECO:0000256" key="18">
    <source>
        <dbReference type="ARBA" id="ARBA00049504"/>
    </source>
</evidence>
<keyword evidence="11 19" id="KW-0460">Magnesium</keyword>
<dbReference type="PANTHER" id="PTHR34148:SF1">
    <property type="entry name" value="ADENOSYLCOBINAMIDE-GDP RIBAZOLETRANSFERASE"/>
    <property type="match status" value="1"/>
</dbReference>
<comment type="cofactor">
    <cofactor evidence="1 19">
        <name>Mg(2+)</name>
        <dbReference type="ChEBI" id="CHEBI:18420"/>
    </cofactor>
</comment>
<dbReference type="HAMAP" id="MF_00719">
    <property type="entry name" value="CobS"/>
    <property type="match status" value="1"/>
</dbReference>
<gene>
    <name evidence="19 20" type="primary">cobS</name>
    <name evidence="20" type="ORF">DRJ04_05290</name>
</gene>
<comment type="caution">
    <text evidence="20">The sequence shown here is derived from an EMBL/GenBank/DDBJ whole genome shotgun (WGS) entry which is preliminary data.</text>
</comment>
<feature type="transmembrane region" description="Helical" evidence="19">
    <location>
        <begin position="20"/>
        <end position="38"/>
    </location>
</feature>
<dbReference type="GO" id="GO:0008818">
    <property type="term" value="F:cobalamin 5'-phosphate synthase activity"/>
    <property type="evidence" value="ECO:0007669"/>
    <property type="project" value="UniProtKB-UniRule"/>
</dbReference>
<dbReference type="UniPathway" id="UPA00148">
    <property type="reaction ID" value="UER00238"/>
</dbReference>
<dbReference type="EC" id="2.7.8.26" evidence="5 19"/>
<evidence type="ECO:0000256" key="5">
    <source>
        <dbReference type="ARBA" id="ARBA00013200"/>
    </source>
</evidence>
<evidence type="ECO:0000256" key="19">
    <source>
        <dbReference type="HAMAP-Rule" id="MF_00719"/>
    </source>
</evidence>
<evidence type="ECO:0000256" key="10">
    <source>
        <dbReference type="ARBA" id="ARBA00022692"/>
    </source>
</evidence>
<proteinExistence type="inferred from homology"/>
<keyword evidence="9 19" id="KW-0808">Transferase</keyword>
<evidence type="ECO:0000256" key="11">
    <source>
        <dbReference type="ARBA" id="ARBA00022842"/>
    </source>
</evidence>
<dbReference type="GO" id="GO:0009236">
    <property type="term" value="P:cobalamin biosynthetic process"/>
    <property type="evidence" value="ECO:0007669"/>
    <property type="project" value="UniProtKB-UniRule"/>
</dbReference>
<dbReference type="InterPro" id="IPR003805">
    <property type="entry name" value="CobS"/>
</dbReference>
<protein>
    <recommendedName>
        <fullName evidence="6 19">Adenosylcobinamide-GDP ribazoletransferase</fullName>
        <ecNumber evidence="5 19">2.7.8.26</ecNumber>
    </recommendedName>
    <alternativeName>
        <fullName evidence="16 19">Cobalamin synthase</fullName>
    </alternativeName>
    <alternativeName>
        <fullName evidence="15 19">Cobalamin-5'-phosphate synthase</fullName>
    </alternativeName>
</protein>
<evidence type="ECO:0000256" key="13">
    <source>
        <dbReference type="ARBA" id="ARBA00023136"/>
    </source>
</evidence>
<evidence type="ECO:0000256" key="4">
    <source>
        <dbReference type="ARBA" id="ARBA00010561"/>
    </source>
</evidence>
<dbReference type="NCBIfam" id="TIGR00317">
    <property type="entry name" value="cobS"/>
    <property type="match status" value="1"/>
</dbReference>
<keyword evidence="12 19" id="KW-1133">Transmembrane helix</keyword>
<evidence type="ECO:0000256" key="9">
    <source>
        <dbReference type="ARBA" id="ARBA00022679"/>
    </source>
</evidence>
<evidence type="ECO:0000256" key="12">
    <source>
        <dbReference type="ARBA" id="ARBA00022989"/>
    </source>
</evidence>
<feature type="transmembrane region" description="Helical" evidence="19">
    <location>
        <begin position="192"/>
        <end position="211"/>
    </location>
</feature>
<evidence type="ECO:0000313" key="20">
    <source>
        <dbReference type="EMBL" id="RLE12902.1"/>
    </source>
</evidence>
<keyword evidence="10 19" id="KW-0812">Transmembrane</keyword>
<keyword evidence="13 19" id="KW-0472">Membrane</keyword>
<keyword evidence="7 19" id="KW-1003">Cell membrane</keyword>
<comment type="similarity">
    <text evidence="4 19">Belongs to the CobS family.</text>
</comment>
<dbReference type="AlphaFoldDB" id="A0A662DFG6"/>
<comment type="subcellular location">
    <subcellularLocation>
        <location evidence="2 19">Cell membrane</location>
        <topology evidence="2 19">Multi-pass membrane protein</topology>
    </subcellularLocation>
</comment>
<evidence type="ECO:0000256" key="6">
    <source>
        <dbReference type="ARBA" id="ARBA00015850"/>
    </source>
</evidence>